<dbReference type="RefSeq" id="WP_119108654.1">
    <property type="nucleotide sequence ID" value="NZ_QXJC01000003.1"/>
</dbReference>
<dbReference type="OrthoDB" id="9798122at2"/>
<reference evidence="1 2" key="1">
    <citation type="submission" date="2018-09" db="EMBL/GenBank/DDBJ databases">
        <title>Draft genome of Simplicispira sp. NY-02.</title>
        <authorList>
            <person name="Im W.T."/>
        </authorList>
    </citation>
    <scope>NUCLEOTIDE SEQUENCE [LARGE SCALE GENOMIC DNA]</scope>
    <source>
        <strain evidence="1 2">NY-02</strain>
    </source>
</reference>
<dbReference type="PANTHER" id="PTHR34853:SF1">
    <property type="entry name" value="LIPASE 5"/>
    <property type="match status" value="1"/>
</dbReference>
<evidence type="ECO:0000313" key="2">
    <source>
        <dbReference type="Proteomes" id="UP000266302"/>
    </source>
</evidence>
<dbReference type="InterPro" id="IPR005152">
    <property type="entry name" value="Lipase_secreted"/>
</dbReference>
<accession>A0A398CCN1</accession>
<organism evidence="1 2">
    <name type="scientific">Simplicispira hankyongi</name>
    <dbReference type="NCBI Taxonomy" id="2315688"/>
    <lineage>
        <taxon>Bacteria</taxon>
        <taxon>Pseudomonadati</taxon>
        <taxon>Pseudomonadota</taxon>
        <taxon>Betaproteobacteria</taxon>
        <taxon>Burkholderiales</taxon>
        <taxon>Comamonadaceae</taxon>
        <taxon>Simplicispira</taxon>
    </lineage>
</organism>
<dbReference type="GO" id="GO:0016042">
    <property type="term" value="P:lipid catabolic process"/>
    <property type="evidence" value="ECO:0007669"/>
    <property type="project" value="InterPro"/>
</dbReference>
<gene>
    <name evidence="1" type="ORF">D3F03_06800</name>
</gene>
<dbReference type="GO" id="GO:0004806">
    <property type="term" value="F:triacylglycerol lipase activity"/>
    <property type="evidence" value="ECO:0007669"/>
    <property type="project" value="InterPro"/>
</dbReference>
<keyword evidence="2" id="KW-1185">Reference proteome</keyword>
<dbReference type="EMBL" id="QXJC01000003">
    <property type="protein sequence ID" value="RID97990.1"/>
    <property type="molecule type" value="Genomic_DNA"/>
</dbReference>
<proteinExistence type="predicted"/>
<dbReference type="SUPFAM" id="SSF53474">
    <property type="entry name" value="alpha/beta-Hydrolases"/>
    <property type="match status" value="1"/>
</dbReference>
<name>A0A398CCN1_9BURK</name>
<dbReference type="Gene3D" id="3.40.50.1820">
    <property type="entry name" value="alpha/beta hydrolase"/>
    <property type="match status" value="1"/>
</dbReference>
<protein>
    <recommendedName>
        <fullName evidence="3">Alpha/beta fold hydrolase</fullName>
    </recommendedName>
</protein>
<dbReference type="Proteomes" id="UP000266302">
    <property type="component" value="Unassembled WGS sequence"/>
</dbReference>
<dbReference type="PIRSF" id="PIRSF029171">
    <property type="entry name" value="Esterase_LipA"/>
    <property type="match status" value="1"/>
</dbReference>
<dbReference type="Pfam" id="PF03583">
    <property type="entry name" value="LIP"/>
    <property type="match status" value="1"/>
</dbReference>
<dbReference type="AlphaFoldDB" id="A0A398CCN1"/>
<evidence type="ECO:0000313" key="1">
    <source>
        <dbReference type="EMBL" id="RID97990.1"/>
    </source>
</evidence>
<comment type="caution">
    <text evidence="1">The sequence shown here is derived from an EMBL/GenBank/DDBJ whole genome shotgun (WGS) entry which is preliminary data.</text>
</comment>
<evidence type="ECO:0008006" key="3">
    <source>
        <dbReference type="Google" id="ProtNLM"/>
    </source>
</evidence>
<dbReference type="InterPro" id="IPR029058">
    <property type="entry name" value="AB_hydrolase_fold"/>
</dbReference>
<dbReference type="PANTHER" id="PTHR34853">
    <property type="match status" value="1"/>
</dbReference>
<sequence>MPDVNPCALRDRRPYGIHHRWRAVVCGAALTALVACGGGHDDGPVAVQPPIPANPVGRGELKASSPLGSIAPAAIADALALDKTQVQGVVPRYVVASWRLEYTTLDADGHEVRASGLISVPQKPAGSTSPVLSYQHGTIFHDAEAPSNHAAPNEVAVVLASLGYVVVAPDYVGFGVSRGTPHPYLLAAPTAAAVNDFLTAATYWRAANGVQDNGQLFLTGYSEGGYATMAAHRDLQASGSPQLAQLRMAVLGAGPYDVQTTLDSLIAVVSAKQPLLGALINLGFLRYLGSSVQSEVRRAVLSQLIPGDADVVYDTRFLDSFFADDSRAIAQDSSVYDWRPQVPVALFHGRDDQTVPYASSVNTLQAMQKRGAGDLVSLTDCQATPAGHIPCVPPFVAFMLGRVGAVAQGL</sequence>